<dbReference type="Pfam" id="PF00400">
    <property type="entry name" value="WD40"/>
    <property type="match status" value="1"/>
</dbReference>
<dbReference type="PANTHER" id="PTHR19871:SF14">
    <property type="entry name" value="DUF4062 DOMAIN-CONTAINING PROTEIN"/>
    <property type="match status" value="1"/>
</dbReference>
<dbReference type="SUPFAM" id="SSF82171">
    <property type="entry name" value="DPP6 N-terminal domain-like"/>
    <property type="match status" value="1"/>
</dbReference>
<accession>R7UFE3</accession>
<evidence type="ECO:0000313" key="4">
    <source>
        <dbReference type="EMBL" id="ELU01977.1"/>
    </source>
</evidence>
<evidence type="ECO:0000313" key="5">
    <source>
        <dbReference type="EnsemblMetazoa" id="CapteP191423"/>
    </source>
</evidence>
<dbReference type="EnsemblMetazoa" id="CapteT191423">
    <property type="protein sequence ID" value="CapteP191423"/>
    <property type="gene ID" value="CapteG191423"/>
</dbReference>
<dbReference type="PANTHER" id="PTHR19871">
    <property type="entry name" value="BETA TRANSDUCIN-RELATED PROTEIN"/>
    <property type="match status" value="1"/>
</dbReference>
<dbReference type="Gene3D" id="2.130.10.10">
    <property type="entry name" value="YVTN repeat-like/Quinoprotein amine dehydrogenase"/>
    <property type="match status" value="3"/>
</dbReference>
<reference evidence="5" key="3">
    <citation type="submission" date="2015-06" db="UniProtKB">
        <authorList>
            <consortium name="EnsemblMetazoa"/>
        </authorList>
    </citation>
    <scope>IDENTIFICATION</scope>
</reference>
<evidence type="ECO:0000313" key="6">
    <source>
        <dbReference type="Proteomes" id="UP000014760"/>
    </source>
</evidence>
<dbReference type="InterPro" id="IPR001680">
    <property type="entry name" value="WD40_rpt"/>
</dbReference>
<dbReference type="PROSITE" id="PS50294">
    <property type="entry name" value="WD_REPEATS_REGION"/>
    <property type="match status" value="1"/>
</dbReference>
<dbReference type="InterPro" id="IPR036322">
    <property type="entry name" value="WD40_repeat_dom_sf"/>
</dbReference>
<dbReference type="EMBL" id="KB304509">
    <property type="protein sequence ID" value="ELU01977.1"/>
    <property type="molecule type" value="Genomic_DNA"/>
</dbReference>
<gene>
    <name evidence="4" type="ORF">CAPTEDRAFT_191423</name>
</gene>
<dbReference type="InterPro" id="IPR019775">
    <property type="entry name" value="WD40_repeat_CS"/>
</dbReference>
<dbReference type="InterPro" id="IPR052752">
    <property type="entry name" value="NACHT-WD_repeat"/>
</dbReference>
<dbReference type="InterPro" id="IPR015943">
    <property type="entry name" value="WD40/YVTN_repeat-like_dom_sf"/>
</dbReference>
<feature type="repeat" description="WD" evidence="3">
    <location>
        <begin position="120"/>
        <end position="161"/>
    </location>
</feature>
<protein>
    <submittedName>
        <fullName evidence="4 5">Uncharacterized protein</fullName>
    </submittedName>
</protein>
<evidence type="ECO:0000256" key="3">
    <source>
        <dbReference type="PROSITE-ProRule" id="PRU00221"/>
    </source>
</evidence>
<proteinExistence type="predicted"/>
<dbReference type="HOGENOM" id="CLU_353241_0_0_1"/>
<dbReference type="PROSITE" id="PS50082">
    <property type="entry name" value="WD_REPEATS_2"/>
    <property type="match status" value="1"/>
</dbReference>
<dbReference type="PROSITE" id="PS00678">
    <property type="entry name" value="WD_REPEATS_1"/>
    <property type="match status" value="1"/>
</dbReference>
<dbReference type="EMBL" id="AMQN01025306">
    <property type="status" value="NOT_ANNOTATED_CDS"/>
    <property type="molecule type" value="Genomic_DNA"/>
</dbReference>
<dbReference type="SMART" id="SM00320">
    <property type="entry name" value="WD40"/>
    <property type="match status" value="4"/>
</dbReference>
<reference evidence="6" key="1">
    <citation type="submission" date="2012-12" db="EMBL/GenBank/DDBJ databases">
        <authorList>
            <person name="Hellsten U."/>
            <person name="Grimwood J."/>
            <person name="Chapman J.A."/>
            <person name="Shapiro H."/>
            <person name="Aerts A."/>
            <person name="Otillar R.P."/>
            <person name="Terry A.Y."/>
            <person name="Boore J.L."/>
            <person name="Simakov O."/>
            <person name="Marletaz F."/>
            <person name="Cho S.-J."/>
            <person name="Edsinger-Gonzales E."/>
            <person name="Havlak P."/>
            <person name="Kuo D.-H."/>
            <person name="Larsson T."/>
            <person name="Lv J."/>
            <person name="Arendt D."/>
            <person name="Savage R."/>
            <person name="Osoegawa K."/>
            <person name="de Jong P."/>
            <person name="Lindberg D.R."/>
            <person name="Seaver E.C."/>
            <person name="Weisblat D.A."/>
            <person name="Putnam N.H."/>
            <person name="Grigoriev I.V."/>
            <person name="Rokhsar D.S."/>
        </authorList>
    </citation>
    <scope>NUCLEOTIDE SEQUENCE</scope>
    <source>
        <strain evidence="6">I ESC-2004</strain>
    </source>
</reference>
<name>R7UFE3_CAPTE</name>
<dbReference type="STRING" id="283909.R7UFE3"/>
<keyword evidence="2" id="KW-0677">Repeat</keyword>
<evidence type="ECO:0000256" key="2">
    <source>
        <dbReference type="ARBA" id="ARBA00022737"/>
    </source>
</evidence>
<sequence length="796" mass="88518">RVEEMWKETVFNYSWINAKVKAKALPEMISDISLCKNANLTPNNKFGLLTSALKMACDTLHKFPRSLGPELIARLKNYTSSCSDMNQLITGAERQASTECALLPLFQCFVTPVEALVCSLEGHCKTITDLTFNSESNTLYSISEDGHIGGWDVQSSERTLDLDISHVGVGKHAELLMAKSLLICELYAEKSPLLIIDPNDGVIKFTIGERQHGFIHDTIAGNSVVIREGHVYNLSDGKLVHTLKCLTSQKEYVTVAIANDDHRIVVGAKKFVGYYALDSDKPILKIPCETIASKVLISQSDKVAAVGFTISCLVKLINIKQGDGSFGSVLYTFNYEEYFPNQVFNQGERYLQEVSEMILSPDGQKVAANMKYCYVFVLHFTTKSVVMLDKPFEDKHIKCINFSSDSLYVVAYSENSLCTWDAKTGHIVSTKELSGHIANVTCAPTSNTVATVAKDNHDITVWDVSRLGESEKSPVVVYRNPVDTVLVSTQRNMAFIKTYRRLDTCKGYHYIDHFGLDVWELSGFTHQTFLPFGHHGRMRYHSMSADGSIMAICNENVNGFCIYNLDVKSGVLMSTIHISATVSGLQLSPNAKHTLVTIATQEKHNQLRLYKTDSEELIHETLKADYGIFTSDSQYIVWSHHRSIIVCALDDLKTTKFNVMAKISKLQTCPQLHDLLVVTEKYNANHSHVSLRSLSTAKTNNYLRTVAPSGLLGFSKNGTYAVDGFLGVFNLRNGTLACRCDDDLTNTGRELGLVALTDAGCHVIWADREPVHCIKAFHMKSRTITAVVSTHSEVYP</sequence>
<keyword evidence="1 3" id="KW-0853">WD repeat</keyword>
<dbReference type="Proteomes" id="UP000014760">
    <property type="component" value="Unassembled WGS sequence"/>
</dbReference>
<dbReference type="SUPFAM" id="SSF50978">
    <property type="entry name" value="WD40 repeat-like"/>
    <property type="match status" value="1"/>
</dbReference>
<evidence type="ECO:0000256" key="1">
    <source>
        <dbReference type="ARBA" id="ARBA00022574"/>
    </source>
</evidence>
<organism evidence="4">
    <name type="scientific">Capitella teleta</name>
    <name type="common">Polychaete worm</name>
    <dbReference type="NCBI Taxonomy" id="283909"/>
    <lineage>
        <taxon>Eukaryota</taxon>
        <taxon>Metazoa</taxon>
        <taxon>Spiralia</taxon>
        <taxon>Lophotrochozoa</taxon>
        <taxon>Annelida</taxon>
        <taxon>Polychaeta</taxon>
        <taxon>Sedentaria</taxon>
        <taxon>Scolecida</taxon>
        <taxon>Capitellidae</taxon>
        <taxon>Capitella</taxon>
    </lineage>
</organism>
<reference evidence="4 6" key="2">
    <citation type="journal article" date="2013" name="Nature">
        <title>Insights into bilaterian evolution from three spiralian genomes.</title>
        <authorList>
            <person name="Simakov O."/>
            <person name="Marletaz F."/>
            <person name="Cho S.J."/>
            <person name="Edsinger-Gonzales E."/>
            <person name="Havlak P."/>
            <person name="Hellsten U."/>
            <person name="Kuo D.H."/>
            <person name="Larsson T."/>
            <person name="Lv J."/>
            <person name="Arendt D."/>
            <person name="Savage R."/>
            <person name="Osoegawa K."/>
            <person name="de Jong P."/>
            <person name="Grimwood J."/>
            <person name="Chapman J.A."/>
            <person name="Shapiro H."/>
            <person name="Aerts A."/>
            <person name="Otillar R.P."/>
            <person name="Terry A.Y."/>
            <person name="Boore J.L."/>
            <person name="Grigoriev I.V."/>
            <person name="Lindberg D.R."/>
            <person name="Seaver E.C."/>
            <person name="Weisblat D.A."/>
            <person name="Putnam N.H."/>
            <person name="Rokhsar D.S."/>
        </authorList>
    </citation>
    <scope>NUCLEOTIDE SEQUENCE</scope>
    <source>
        <strain evidence="4 6">I ESC-2004</strain>
    </source>
</reference>
<dbReference type="AlphaFoldDB" id="R7UFE3"/>
<keyword evidence="6" id="KW-1185">Reference proteome</keyword>
<feature type="non-terminal residue" evidence="4">
    <location>
        <position position="1"/>
    </location>
</feature>